<evidence type="ECO:0000256" key="1">
    <source>
        <dbReference type="SAM" id="MobiDB-lite"/>
    </source>
</evidence>
<evidence type="ECO:0000313" key="3">
    <source>
        <dbReference type="Proteomes" id="UP000285301"/>
    </source>
</evidence>
<evidence type="ECO:0000313" key="2">
    <source>
        <dbReference type="EMBL" id="RWS12968.1"/>
    </source>
</evidence>
<gene>
    <name evidence="2" type="ORF">B4U79_01157</name>
</gene>
<dbReference type="EMBL" id="NCKU01001147">
    <property type="protein sequence ID" value="RWS12968.1"/>
    <property type="molecule type" value="Genomic_DNA"/>
</dbReference>
<keyword evidence="3" id="KW-1185">Reference proteome</keyword>
<reference evidence="2 3" key="1">
    <citation type="journal article" date="2018" name="Gigascience">
        <title>Genomes of trombidid mites reveal novel predicted allergens and laterally-transferred genes associated with secondary metabolism.</title>
        <authorList>
            <person name="Dong X."/>
            <person name="Chaisiri K."/>
            <person name="Xia D."/>
            <person name="Armstrong S.D."/>
            <person name="Fang Y."/>
            <person name="Donnelly M.J."/>
            <person name="Kadowaki T."/>
            <person name="McGarry J.W."/>
            <person name="Darby A.C."/>
            <person name="Makepeace B.L."/>
        </authorList>
    </citation>
    <scope>NUCLEOTIDE SEQUENCE [LARGE SCALE GENOMIC DNA]</scope>
    <source>
        <strain evidence="2">UoL-WK</strain>
    </source>
</reference>
<dbReference type="OrthoDB" id="6513849at2759"/>
<sequence>MLRSEIKNSLSSFEFSLFNENNCNKICPCCGCYLLTEPTTEVRLSSIFILLGVGSFVCYKLIQRKKRKGASFKLFDIINYLIDGFDQPSDSSQTNLQCDFLREQNENVSYELFSDDLFDSSLADETIESRFSRRLSKSQLSRSFSQSSIFGSNTIVKLDQLLNQIEDIKQSVAEMDAELFNVESTSKIKERQYFKITANMSLDEELNEQNSDECSPSLEWDSNDINFSELAEARDVCDNLTQRKQSLKTHRNTSSHSLISLTPSNSSLHSSSSAKDSLLSSPEQETNKVKTLQDLLEEARRLGILSDLIRTLLKDSNRDSAYCED</sequence>
<protein>
    <submittedName>
        <fullName evidence="2">Uncharacterized protein</fullName>
    </submittedName>
</protein>
<feature type="region of interest" description="Disordered" evidence="1">
    <location>
        <begin position="247"/>
        <end position="287"/>
    </location>
</feature>
<proteinExistence type="predicted"/>
<name>A0A3S3SB31_9ACAR</name>
<dbReference type="AlphaFoldDB" id="A0A3S3SB31"/>
<accession>A0A3S3SB31</accession>
<dbReference type="Proteomes" id="UP000285301">
    <property type="component" value="Unassembled WGS sequence"/>
</dbReference>
<organism evidence="2 3">
    <name type="scientific">Dinothrombium tinctorium</name>
    <dbReference type="NCBI Taxonomy" id="1965070"/>
    <lineage>
        <taxon>Eukaryota</taxon>
        <taxon>Metazoa</taxon>
        <taxon>Ecdysozoa</taxon>
        <taxon>Arthropoda</taxon>
        <taxon>Chelicerata</taxon>
        <taxon>Arachnida</taxon>
        <taxon>Acari</taxon>
        <taxon>Acariformes</taxon>
        <taxon>Trombidiformes</taxon>
        <taxon>Prostigmata</taxon>
        <taxon>Anystina</taxon>
        <taxon>Parasitengona</taxon>
        <taxon>Trombidioidea</taxon>
        <taxon>Trombidiidae</taxon>
        <taxon>Dinothrombium</taxon>
    </lineage>
</organism>
<feature type="compositionally biased region" description="Low complexity" evidence="1">
    <location>
        <begin position="260"/>
        <end position="281"/>
    </location>
</feature>
<comment type="caution">
    <text evidence="2">The sequence shown here is derived from an EMBL/GenBank/DDBJ whole genome shotgun (WGS) entry which is preliminary data.</text>
</comment>